<dbReference type="RefSeq" id="WP_078805809.1">
    <property type="nucleotide sequence ID" value="NZ_FUXK01000029.1"/>
</dbReference>
<keyword evidence="2" id="KW-0805">Transcription regulation</keyword>
<protein>
    <submittedName>
        <fullName evidence="7">RNA polymerase sigma-70 factor, ECF subfamily</fullName>
    </submittedName>
</protein>
<evidence type="ECO:0000259" key="6">
    <source>
        <dbReference type="Pfam" id="PF08281"/>
    </source>
</evidence>
<dbReference type="Gene3D" id="1.10.10.10">
    <property type="entry name" value="Winged helix-like DNA-binding domain superfamily/Winged helix DNA-binding domain"/>
    <property type="match status" value="1"/>
</dbReference>
<feature type="domain" description="RNA polymerase sigma factor 70 region 4 type 2" evidence="6">
    <location>
        <begin position="114"/>
        <end position="164"/>
    </location>
</feature>
<dbReference type="SUPFAM" id="SSF88946">
    <property type="entry name" value="Sigma2 domain of RNA polymerase sigma factors"/>
    <property type="match status" value="1"/>
</dbReference>
<dbReference type="PANTHER" id="PTHR43133:SF46">
    <property type="entry name" value="RNA POLYMERASE SIGMA-70 FACTOR ECF SUBFAMILY"/>
    <property type="match status" value="1"/>
</dbReference>
<evidence type="ECO:0000256" key="1">
    <source>
        <dbReference type="ARBA" id="ARBA00010641"/>
    </source>
</evidence>
<gene>
    <name evidence="7" type="ORF">SAMN02745202_02151</name>
</gene>
<evidence type="ECO:0000313" key="7">
    <source>
        <dbReference type="EMBL" id="SKA12509.1"/>
    </source>
</evidence>
<dbReference type="SUPFAM" id="SSF88659">
    <property type="entry name" value="Sigma3 and sigma4 domains of RNA polymerase sigma factors"/>
    <property type="match status" value="1"/>
</dbReference>
<dbReference type="InterPro" id="IPR014327">
    <property type="entry name" value="RNA_pol_sigma70_bacteroid"/>
</dbReference>
<dbReference type="Proteomes" id="UP000190065">
    <property type="component" value="Unassembled WGS sequence"/>
</dbReference>
<dbReference type="InterPro" id="IPR036388">
    <property type="entry name" value="WH-like_DNA-bd_sf"/>
</dbReference>
<dbReference type="GO" id="GO:0003677">
    <property type="term" value="F:DNA binding"/>
    <property type="evidence" value="ECO:0007669"/>
    <property type="project" value="InterPro"/>
</dbReference>
<reference evidence="7 8" key="1">
    <citation type="submission" date="2017-02" db="EMBL/GenBank/DDBJ databases">
        <authorList>
            <person name="Peterson S.W."/>
        </authorList>
    </citation>
    <scope>NUCLEOTIDE SEQUENCE [LARGE SCALE GENOMIC DNA]</scope>
    <source>
        <strain evidence="7 8">ATCC 43324</strain>
    </source>
</reference>
<dbReference type="GO" id="GO:0016987">
    <property type="term" value="F:sigma factor activity"/>
    <property type="evidence" value="ECO:0007669"/>
    <property type="project" value="UniProtKB-KW"/>
</dbReference>
<dbReference type="EMBL" id="FUXK01000029">
    <property type="protein sequence ID" value="SKA12509.1"/>
    <property type="molecule type" value="Genomic_DNA"/>
</dbReference>
<dbReference type="CDD" id="cd06171">
    <property type="entry name" value="Sigma70_r4"/>
    <property type="match status" value="1"/>
</dbReference>
<dbReference type="NCBIfam" id="TIGR02937">
    <property type="entry name" value="sigma70-ECF"/>
    <property type="match status" value="1"/>
</dbReference>
<dbReference type="InterPro" id="IPR007627">
    <property type="entry name" value="RNA_pol_sigma70_r2"/>
</dbReference>
<sequence>MKLQEQEFKQLFWELYPNIALYAARLVRENEVDDLVQEAFTDLWMRGKEFTDRNHVKAYLYRVVYTKAINLIKHRQVETDYARAMQQMDQWRLSYYHPENGDVGELTATEEMQEQLRTAIDSLPEKCRKVFVLSYLHEKKKKEIAVQLAISPRTVEVHLYKALRVLRKKLRAVSFV</sequence>
<dbReference type="InterPro" id="IPR039425">
    <property type="entry name" value="RNA_pol_sigma-70-like"/>
</dbReference>
<keyword evidence="3" id="KW-0731">Sigma factor</keyword>
<dbReference type="AlphaFoldDB" id="A0A1T4R9A0"/>
<dbReference type="STRING" id="28136.SAMN02745202_02151"/>
<organism evidence="7 8">
    <name type="scientific">Segatella oulorum</name>
    <dbReference type="NCBI Taxonomy" id="28136"/>
    <lineage>
        <taxon>Bacteria</taxon>
        <taxon>Pseudomonadati</taxon>
        <taxon>Bacteroidota</taxon>
        <taxon>Bacteroidia</taxon>
        <taxon>Bacteroidales</taxon>
        <taxon>Prevotellaceae</taxon>
        <taxon>Segatella</taxon>
    </lineage>
</organism>
<comment type="similarity">
    <text evidence="1">Belongs to the sigma-70 factor family. ECF subfamily.</text>
</comment>
<dbReference type="eggNOG" id="COG1595">
    <property type="taxonomic scope" value="Bacteria"/>
</dbReference>
<name>A0A1T4R9A0_9BACT</name>
<dbReference type="Pfam" id="PF04542">
    <property type="entry name" value="Sigma70_r2"/>
    <property type="match status" value="1"/>
</dbReference>
<evidence type="ECO:0000256" key="4">
    <source>
        <dbReference type="ARBA" id="ARBA00023163"/>
    </source>
</evidence>
<evidence type="ECO:0000256" key="2">
    <source>
        <dbReference type="ARBA" id="ARBA00023015"/>
    </source>
</evidence>
<dbReference type="GO" id="GO:0006352">
    <property type="term" value="P:DNA-templated transcription initiation"/>
    <property type="evidence" value="ECO:0007669"/>
    <property type="project" value="InterPro"/>
</dbReference>
<evidence type="ECO:0000259" key="5">
    <source>
        <dbReference type="Pfam" id="PF04542"/>
    </source>
</evidence>
<dbReference type="InterPro" id="IPR013324">
    <property type="entry name" value="RNA_pol_sigma_r3/r4-like"/>
</dbReference>
<dbReference type="NCBIfam" id="TIGR02985">
    <property type="entry name" value="Sig70_bacteroi1"/>
    <property type="match status" value="1"/>
</dbReference>
<evidence type="ECO:0000313" key="8">
    <source>
        <dbReference type="Proteomes" id="UP000190065"/>
    </source>
</evidence>
<proteinExistence type="inferred from homology"/>
<dbReference type="InterPro" id="IPR013249">
    <property type="entry name" value="RNA_pol_sigma70_r4_t2"/>
</dbReference>
<dbReference type="Pfam" id="PF08281">
    <property type="entry name" value="Sigma70_r4_2"/>
    <property type="match status" value="1"/>
</dbReference>
<dbReference type="InterPro" id="IPR013325">
    <property type="entry name" value="RNA_pol_sigma_r2"/>
</dbReference>
<accession>A0A1T4R9A0</accession>
<keyword evidence="4" id="KW-0804">Transcription</keyword>
<dbReference type="InterPro" id="IPR014284">
    <property type="entry name" value="RNA_pol_sigma-70_dom"/>
</dbReference>
<dbReference type="Gene3D" id="1.10.1740.10">
    <property type="match status" value="1"/>
</dbReference>
<feature type="domain" description="RNA polymerase sigma-70 region 2" evidence="5">
    <location>
        <begin position="15"/>
        <end position="76"/>
    </location>
</feature>
<dbReference type="PANTHER" id="PTHR43133">
    <property type="entry name" value="RNA POLYMERASE ECF-TYPE SIGMA FACTO"/>
    <property type="match status" value="1"/>
</dbReference>
<evidence type="ECO:0000256" key="3">
    <source>
        <dbReference type="ARBA" id="ARBA00023082"/>
    </source>
</evidence>